<sequence>MIQRALSSSAGRYGLPLLYPISAAYKSIYHWAWLIKKGFVSGVSIFSATFNLEFPTHIYYTICRRRQ</sequence>
<reference evidence="1" key="1">
    <citation type="submission" date="2023-06" db="EMBL/GenBank/DDBJ databases">
        <authorList>
            <consortium name="Lawrence Berkeley National Laboratory"/>
            <person name="Ahrendt S."/>
            <person name="Sahu N."/>
            <person name="Indic B."/>
            <person name="Wong-Bajracharya J."/>
            <person name="Merenyi Z."/>
            <person name="Ke H.-M."/>
            <person name="Monk M."/>
            <person name="Kocsube S."/>
            <person name="Drula E."/>
            <person name="Lipzen A."/>
            <person name="Balint B."/>
            <person name="Henrissat B."/>
            <person name="Andreopoulos B."/>
            <person name="Martin F.M."/>
            <person name="Harder C.B."/>
            <person name="Rigling D."/>
            <person name="Ford K.L."/>
            <person name="Foster G.D."/>
            <person name="Pangilinan J."/>
            <person name="Papanicolaou A."/>
            <person name="Barry K."/>
            <person name="LaButti K."/>
            <person name="Viragh M."/>
            <person name="Koriabine M."/>
            <person name="Yan M."/>
            <person name="Riley R."/>
            <person name="Champramary S."/>
            <person name="Plett K.L."/>
            <person name="Tsai I.J."/>
            <person name="Slot J."/>
            <person name="Sipos G."/>
            <person name="Plett J."/>
            <person name="Nagy L.G."/>
            <person name="Grigoriev I.V."/>
        </authorList>
    </citation>
    <scope>NUCLEOTIDE SEQUENCE</scope>
    <source>
        <strain evidence="1">HWK02</strain>
    </source>
</reference>
<evidence type="ECO:0000313" key="2">
    <source>
        <dbReference type="Proteomes" id="UP001175228"/>
    </source>
</evidence>
<dbReference type="EMBL" id="JAUEPU010000037">
    <property type="protein sequence ID" value="KAK0489726.1"/>
    <property type="molecule type" value="Genomic_DNA"/>
</dbReference>
<keyword evidence="2" id="KW-1185">Reference proteome</keyword>
<accession>A0AA39PTX0</accession>
<name>A0AA39PTX0_9AGAR</name>
<evidence type="ECO:0000313" key="1">
    <source>
        <dbReference type="EMBL" id="KAK0489726.1"/>
    </source>
</evidence>
<dbReference type="Proteomes" id="UP001175228">
    <property type="component" value="Unassembled WGS sequence"/>
</dbReference>
<protein>
    <submittedName>
        <fullName evidence="1">Uncharacterized protein</fullName>
    </submittedName>
</protein>
<proteinExistence type="predicted"/>
<gene>
    <name evidence="1" type="ORF">EDD18DRAFT_1189300</name>
</gene>
<organism evidence="1 2">
    <name type="scientific">Armillaria luteobubalina</name>
    <dbReference type="NCBI Taxonomy" id="153913"/>
    <lineage>
        <taxon>Eukaryota</taxon>
        <taxon>Fungi</taxon>
        <taxon>Dikarya</taxon>
        <taxon>Basidiomycota</taxon>
        <taxon>Agaricomycotina</taxon>
        <taxon>Agaricomycetes</taxon>
        <taxon>Agaricomycetidae</taxon>
        <taxon>Agaricales</taxon>
        <taxon>Marasmiineae</taxon>
        <taxon>Physalacriaceae</taxon>
        <taxon>Armillaria</taxon>
    </lineage>
</organism>
<comment type="caution">
    <text evidence="1">The sequence shown here is derived from an EMBL/GenBank/DDBJ whole genome shotgun (WGS) entry which is preliminary data.</text>
</comment>
<dbReference type="AlphaFoldDB" id="A0AA39PTX0"/>